<keyword evidence="2" id="KW-1185">Reference proteome</keyword>
<accession>A0A7L6AN30</accession>
<dbReference type="Proteomes" id="UP000510621">
    <property type="component" value="Chromosome"/>
</dbReference>
<reference evidence="1" key="1">
    <citation type="submission" date="2020-06" db="EMBL/GenBank/DDBJ databases">
        <title>Analysis procedures for assessing recovery of high quality, complete, closed genomes from Nanopore long read metagenome sequencing.</title>
        <authorList>
            <person name="Bessarab I."/>
            <person name="Arumugam K."/>
            <person name="Haryono M."/>
            <person name="Liu X."/>
            <person name="Roy S."/>
            <person name="Zuniga-Montanez R.E."/>
            <person name="Qiu G."/>
            <person name="Drautz-Moses D.I."/>
            <person name="Law Y.Y."/>
            <person name="Wuertz S."/>
            <person name="Lauro F.M."/>
            <person name="Huson D.H."/>
            <person name="Williams R.B."/>
        </authorList>
    </citation>
    <scope>NUCLEOTIDE SEQUENCE [LARGE SCALE GENOMIC DNA]</scope>
    <source>
        <strain evidence="1">SSD2</strain>
    </source>
</reference>
<sequence>MPKTTIDYYLKSINNANEVIYHFDAGLAVKEENELSFYKNALIEKIRASIMYSCIIRSEEIQDKNELMSIMDKLNVDDVRKINLCESTCFSEKFLRLIGRDKL</sequence>
<dbReference type="EMBL" id="CP059265">
    <property type="protein sequence ID" value="QLQ30483.1"/>
    <property type="molecule type" value="Genomic_DNA"/>
</dbReference>
<gene>
    <name evidence="1" type="ORF">HZT40_01350</name>
</gene>
<proteinExistence type="predicted"/>
<organism evidence="1 2">
    <name type="scientific">Candidatus Thiothrix singaporensis</name>
    <dbReference type="NCBI Taxonomy" id="2799669"/>
    <lineage>
        <taxon>Bacteria</taxon>
        <taxon>Pseudomonadati</taxon>
        <taxon>Pseudomonadota</taxon>
        <taxon>Gammaproteobacteria</taxon>
        <taxon>Thiotrichales</taxon>
        <taxon>Thiotrichaceae</taxon>
        <taxon>Thiothrix</taxon>
    </lineage>
</organism>
<evidence type="ECO:0000313" key="1">
    <source>
        <dbReference type="EMBL" id="QLQ30483.1"/>
    </source>
</evidence>
<dbReference type="KEGG" id="this:HZT40_01350"/>
<evidence type="ECO:0000313" key="2">
    <source>
        <dbReference type="Proteomes" id="UP000510621"/>
    </source>
</evidence>
<protein>
    <submittedName>
        <fullName evidence="1">Uncharacterized protein</fullName>
    </submittedName>
</protein>
<dbReference type="AlphaFoldDB" id="A0A7L6AN30"/>
<name>A0A7L6AN30_9GAMM</name>